<dbReference type="InterPro" id="IPR013078">
    <property type="entry name" value="His_Pase_superF_clade-1"/>
</dbReference>
<comment type="caution">
    <text evidence="1">The sequence shown here is derived from an EMBL/GenBank/DDBJ whole genome shotgun (WGS) entry which is preliminary data.</text>
</comment>
<accession>A0ABN7LZ10</accession>
<evidence type="ECO:0000313" key="1">
    <source>
        <dbReference type="EMBL" id="CAE6774908.1"/>
    </source>
</evidence>
<dbReference type="EMBL" id="CAJNBJ010000017">
    <property type="protein sequence ID" value="CAE6774908.1"/>
    <property type="molecule type" value="Genomic_DNA"/>
</dbReference>
<dbReference type="Proteomes" id="UP000675880">
    <property type="component" value="Unassembled WGS sequence"/>
</dbReference>
<dbReference type="Gene3D" id="3.40.50.1240">
    <property type="entry name" value="Phosphoglycerate mutase-like"/>
    <property type="match status" value="1"/>
</dbReference>
<gene>
    <name evidence="1" type="ORF">NSPZN2_40471</name>
</gene>
<dbReference type="Pfam" id="PF00300">
    <property type="entry name" value="His_Phos_1"/>
    <property type="match status" value="1"/>
</dbReference>
<proteinExistence type="predicted"/>
<reference evidence="1 2" key="1">
    <citation type="submission" date="2021-02" db="EMBL/GenBank/DDBJ databases">
        <authorList>
            <person name="Han P."/>
        </authorList>
    </citation>
    <scope>NUCLEOTIDE SEQUENCE [LARGE SCALE GENOMIC DNA]</scope>
    <source>
        <strain evidence="1">Candidatus Nitrospira sp. ZN2</strain>
    </source>
</reference>
<organism evidence="1 2">
    <name type="scientific">Nitrospira defluvii</name>
    <dbReference type="NCBI Taxonomy" id="330214"/>
    <lineage>
        <taxon>Bacteria</taxon>
        <taxon>Pseudomonadati</taxon>
        <taxon>Nitrospirota</taxon>
        <taxon>Nitrospiria</taxon>
        <taxon>Nitrospirales</taxon>
        <taxon>Nitrospiraceae</taxon>
        <taxon>Nitrospira</taxon>
    </lineage>
</organism>
<dbReference type="CDD" id="cd07067">
    <property type="entry name" value="HP_PGM_like"/>
    <property type="match status" value="1"/>
</dbReference>
<dbReference type="InterPro" id="IPR029033">
    <property type="entry name" value="His_PPase_superfam"/>
</dbReference>
<dbReference type="RefSeq" id="WP_213043279.1">
    <property type="nucleotide sequence ID" value="NZ_CAJNBJ010000017.1"/>
</dbReference>
<protein>
    <submittedName>
        <fullName evidence="1">Phosphohistidine phosphatase SixA</fullName>
    </submittedName>
</protein>
<sequence>MDCLFFRHGIAVEREDWTGAERRRPLTEKGRGRTRQSGKGLLAMRLVPTHILSSPLTRARQTATILQALLEQSIPIRITATLEPEADPQALCSLLTTLPSDAVVWCIGHEPHLSATAGLLLTGASCPGLSLKKAGACLIHVETHARPGTGRLSWWLTASQLRALA</sequence>
<name>A0ABN7LZ10_9BACT</name>
<keyword evidence="2" id="KW-1185">Reference proteome</keyword>
<evidence type="ECO:0000313" key="2">
    <source>
        <dbReference type="Proteomes" id="UP000675880"/>
    </source>
</evidence>
<dbReference type="SUPFAM" id="SSF53254">
    <property type="entry name" value="Phosphoglycerate mutase-like"/>
    <property type="match status" value="1"/>
</dbReference>